<organism evidence="1 2">
    <name type="scientific">Macrococcus epidermidis</name>
    <dbReference type="NCBI Taxonomy" id="1902580"/>
    <lineage>
        <taxon>Bacteria</taxon>
        <taxon>Bacillati</taxon>
        <taxon>Bacillota</taxon>
        <taxon>Bacilli</taxon>
        <taxon>Bacillales</taxon>
        <taxon>Staphylococcaceae</taxon>
        <taxon>Macrococcus</taxon>
    </lineage>
</organism>
<reference evidence="1 2" key="1">
    <citation type="journal article" date="2018" name="Front. Microbiol.">
        <title>Description and Comparative Genomics of Macrococcus caseolyticus subsp. hominis subsp. nov., Macrococcus goetzii sp. nov., Macrococcus epidermidis sp. nov., and Macrococcus bohemicus sp. nov., Novel Macrococci From Human Clinical Material With Virulence Potential and Suspected Uptake of Foreign DNA by Natural Transformation.</title>
        <authorList>
            <person name="Maslanova I."/>
            <person name="Wertheimer Z."/>
            <person name="Sedlacek I."/>
            <person name="Svec P."/>
            <person name="Indrakova A."/>
            <person name="Kovarovic V."/>
            <person name="Schumann P."/>
            <person name="Sproer C."/>
            <person name="Kralova S."/>
            <person name="Sedo O."/>
            <person name="Kristofova L."/>
            <person name="Vrbovska V."/>
            <person name="Fuzik T."/>
            <person name="Petras P."/>
            <person name="Zdrahal Z."/>
            <person name="Ruzickova V."/>
            <person name="Doskar J."/>
            <person name="Pantucek R."/>
        </authorList>
    </citation>
    <scope>NUCLEOTIDE SEQUENCE [LARGE SCALE GENOMIC DNA]</scope>
    <source>
        <strain evidence="1 2">01/688</strain>
    </source>
</reference>
<dbReference type="RefSeq" id="WP_111714312.1">
    <property type="nucleotide sequence ID" value="NZ_JBHSSR010000001.1"/>
</dbReference>
<accession>A0A327ZUS0</accession>
<comment type="caution">
    <text evidence="1">The sequence shown here is derived from an EMBL/GenBank/DDBJ whole genome shotgun (WGS) entry which is preliminary data.</text>
</comment>
<dbReference type="Gene3D" id="3.40.30.10">
    <property type="entry name" value="Glutaredoxin"/>
    <property type="match status" value="1"/>
</dbReference>
<dbReference type="AlphaFoldDB" id="A0A327ZUS0"/>
<dbReference type="Proteomes" id="UP000249808">
    <property type="component" value="Unassembled WGS sequence"/>
</dbReference>
<evidence type="ECO:0000313" key="1">
    <source>
        <dbReference type="EMBL" id="RAK46150.1"/>
    </source>
</evidence>
<proteinExistence type="predicted"/>
<dbReference type="InterPro" id="IPR008554">
    <property type="entry name" value="Glutaredoxin-like"/>
</dbReference>
<gene>
    <name evidence="1" type="ORF">BHU61_01495</name>
</gene>
<keyword evidence="2" id="KW-1185">Reference proteome</keyword>
<dbReference type="EMBL" id="PZJH01000001">
    <property type="protein sequence ID" value="RAK46150.1"/>
    <property type="molecule type" value="Genomic_DNA"/>
</dbReference>
<name>A0A327ZUS0_9STAP</name>
<dbReference type="Pfam" id="PF05768">
    <property type="entry name" value="Glrx-like"/>
    <property type="match status" value="1"/>
</dbReference>
<dbReference type="InterPro" id="IPR036249">
    <property type="entry name" value="Thioredoxin-like_sf"/>
</dbReference>
<sequence length="83" mass="9584">MEHIIFYTQPNCNLCDDAKFQISFAQEDIDINVTEVNIQQDDKLNELYCLSVPVLIDKDTGATIQEGNVDFVTIIDYFQSKYK</sequence>
<protein>
    <submittedName>
        <fullName evidence="1">Thioredoxin family protein</fullName>
    </submittedName>
</protein>
<dbReference type="SUPFAM" id="SSF52833">
    <property type="entry name" value="Thioredoxin-like"/>
    <property type="match status" value="1"/>
</dbReference>
<evidence type="ECO:0000313" key="2">
    <source>
        <dbReference type="Proteomes" id="UP000249808"/>
    </source>
</evidence>